<gene>
    <name evidence="2" type="ORF">PENSOL_c145G03696</name>
</gene>
<evidence type="ECO:0000313" key="2">
    <source>
        <dbReference type="EMBL" id="OQD83655.1"/>
    </source>
</evidence>
<accession>A0A1V6Q349</accession>
<evidence type="ECO:0000313" key="3">
    <source>
        <dbReference type="Proteomes" id="UP000191612"/>
    </source>
</evidence>
<dbReference type="Proteomes" id="UP000191612">
    <property type="component" value="Unassembled WGS sequence"/>
</dbReference>
<dbReference type="AlphaFoldDB" id="A0A1V6Q349"/>
<proteinExistence type="predicted"/>
<sequence length="24" mass="2650">MLMADAENDLTERTDSLPLGEINT</sequence>
<keyword evidence="3" id="KW-1185">Reference proteome</keyword>
<name>A0A1V6Q349_9EURO</name>
<protein>
    <submittedName>
        <fullName evidence="2">Uncharacterized protein</fullName>
    </submittedName>
</protein>
<evidence type="ECO:0000256" key="1">
    <source>
        <dbReference type="SAM" id="MobiDB-lite"/>
    </source>
</evidence>
<feature type="region of interest" description="Disordered" evidence="1">
    <location>
        <begin position="1"/>
        <end position="24"/>
    </location>
</feature>
<dbReference type="EMBL" id="MDYO01000144">
    <property type="protein sequence ID" value="OQD83655.1"/>
    <property type="molecule type" value="Genomic_DNA"/>
</dbReference>
<comment type="caution">
    <text evidence="2">The sequence shown here is derived from an EMBL/GenBank/DDBJ whole genome shotgun (WGS) entry which is preliminary data.</text>
</comment>
<reference evidence="3" key="1">
    <citation type="journal article" date="2017" name="Nat. Microbiol.">
        <title>Global analysis of biosynthetic gene clusters reveals vast potential of secondary metabolite production in Penicillium species.</title>
        <authorList>
            <person name="Nielsen J.C."/>
            <person name="Grijseels S."/>
            <person name="Prigent S."/>
            <person name="Ji B."/>
            <person name="Dainat J."/>
            <person name="Nielsen K.F."/>
            <person name="Frisvad J.C."/>
            <person name="Workman M."/>
            <person name="Nielsen J."/>
        </authorList>
    </citation>
    <scope>NUCLEOTIDE SEQUENCE [LARGE SCALE GENOMIC DNA]</scope>
    <source>
        <strain evidence="3">IBT 29525</strain>
    </source>
</reference>
<organism evidence="2 3">
    <name type="scientific">Penicillium solitum</name>
    <dbReference type="NCBI Taxonomy" id="60172"/>
    <lineage>
        <taxon>Eukaryota</taxon>
        <taxon>Fungi</taxon>
        <taxon>Dikarya</taxon>
        <taxon>Ascomycota</taxon>
        <taxon>Pezizomycotina</taxon>
        <taxon>Eurotiomycetes</taxon>
        <taxon>Eurotiomycetidae</taxon>
        <taxon>Eurotiales</taxon>
        <taxon>Aspergillaceae</taxon>
        <taxon>Penicillium</taxon>
    </lineage>
</organism>